<proteinExistence type="predicted"/>
<feature type="transmembrane region" description="Helical" evidence="1">
    <location>
        <begin position="12"/>
        <end position="34"/>
    </location>
</feature>
<dbReference type="AlphaFoldDB" id="A0A1F5NKE9"/>
<gene>
    <name evidence="2" type="ORF">A2751_03385</name>
</gene>
<dbReference type="STRING" id="1817824.A2751_03385"/>
<comment type="caution">
    <text evidence="2">The sequence shown here is derived from an EMBL/GenBank/DDBJ whole genome shotgun (WGS) entry which is preliminary data.</text>
</comment>
<evidence type="ECO:0000313" key="2">
    <source>
        <dbReference type="EMBL" id="OGE78177.1"/>
    </source>
</evidence>
<dbReference type="Proteomes" id="UP000176864">
    <property type="component" value="Unassembled WGS sequence"/>
</dbReference>
<sequence length="201" mass="21836">MNVLSKNTARIYITCVLIGAVLALLFFLLVMPLASSVRGTRAKILNNSVKIAKLSGEITQFKETESKLAQIKKSVADVKQLFPVREESVVLVEAVEDALARSEVAAEISITDDKEGSAANDNATEGLIKGLKNIEEVSYELDVSGDYRNYVDLLLYMESLPYGTEIVDMSFVAGQELGGVTRAKTGLASGKIRGIFFLKKP</sequence>
<name>A0A1F5NKE9_9BACT</name>
<keyword evidence="1" id="KW-0472">Membrane</keyword>
<evidence type="ECO:0000313" key="3">
    <source>
        <dbReference type="Proteomes" id="UP000176864"/>
    </source>
</evidence>
<keyword evidence="1" id="KW-1133">Transmembrane helix</keyword>
<evidence type="ECO:0000256" key="1">
    <source>
        <dbReference type="SAM" id="Phobius"/>
    </source>
</evidence>
<protein>
    <recommendedName>
        <fullName evidence="4">Type 4a pilus biogenesis protein PilO</fullName>
    </recommendedName>
</protein>
<keyword evidence="1" id="KW-0812">Transmembrane</keyword>
<organism evidence="2 3">
    <name type="scientific">Candidatus Doudnabacteria bacterium RIFCSPHIGHO2_01_FULL_46_14</name>
    <dbReference type="NCBI Taxonomy" id="1817824"/>
    <lineage>
        <taxon>Bacteria</taxon>
        <taxon>Candidatus Doudnaibacteriota</taxon>
    </lineage>
</organism>
<accession>A0A1F5NKE9</accession>
<evidence type="ECO:0008006" key="4">
    <source>
        <dbReference type="Google" id="ProtNLM"/>
    </source>
</evidence>
<dbReference type="EMBL" id="MFEK01000014">
    <property type="protein sequence ID" value="OGE78177.1"/>
    <property type="molecule type" value="Genomic_DNA"/>
</dbReference>
<reference evidence="2 3" key="1">
    <citation type="journal article" date="2016" name="Nat. Commun.">
        <title>Thousands of microbial genomes shed light on interconnected biogeochemical processes in an aquifer system.</title>
        <authorList>
            <person name="Anantharaman K."/>
            <person name="Brown C.T."/>
            <person name="Hug L.A."/>
            <person name="Sharon I."/>
            <person name="Castelle C.J."/>
            <person name="Probst A.J."/>
            <person name="Thomas B.C."/>
            <person name="Singh A."/>
            <person name="Wilkins M.J."/>
            <person name="Karaoz U."/>
            <person name="Brodie E.L."/>
            <person name="Williams K.H."/>
            <person name="Hubbard S.S."/>
            <person name="Banfield J.F."/>
        </authorList>
    </citation>
    <scope>NUCLEOTIDE SEQUENCE [LARGE SCALE GENOMIC DNA]</scope>
</reference>